<comment type="similarity">
    <text evidence="8">Belongs to the MurJ/MviN family.</text>
</comment>
<feature type="transmembrane region" description="Helical" evidence="9">
    <location>
        <begin position="73"/>
        <end position="93"/>
    </location>
</feature>
<keyword evidence="8" id="KW-0961">Cell wall biogenesis/degradation</keyword>
<feature type="transmembrane region" description="Helical" evidence="9">
    <location>
        <begin position="152"/>
        <end position="172"/>
    </location>
</feature>
<dbReference type="GO" id="GO:0015648">
    <property type="term" value="F:lipid-linked peptidoglycan transporter activity"/>
    <property type="evidence" value="ECO:0007669"/>
    <property type="project" value="UniProtKB-UniRule"/>
</dbReference>
<feature type="transmembrane region" description="Helical" evidence="9">
    <location>
        <begin position="105"/>
        <end position="132"/>
    </location>
</feature>
<protein>
    <recommendedName>
        <fullName evidence="8">Lipid II flippase</fullName>
    </recommendedName>
</protein>
<evidence type="ECO:0000256" key="4">
    <source>
        <dbReference type="ARBA" id="ARBA00022960"/>
    </source>
</evidence>
<sequence>MGSMELISSLRKFGTNSFLYRSQNTILSAAFILAIASGANAVLGLIKNRLLAGYFGISPELTVFFTAEKIPNMIYAILVVGAISTILIPVLSGDLEKNKEKAYESASVVITGIFFVFLIMATIFFILAPQIINLLSVGKFSGYENHLGTTLFRLMVGAQLILIAGSMVSSLLQSHKKFIFPALAPLLYNVGMILGIIIFSNKLGIFGPAFGVLIGAVLHLSIQLPALAQTGFKFKPSLNLKNKTMIKTLGLIPPRIISVLTANIAGTIDNSFAILISDPSSIILRFANQLQSFPVNIFGISLASASLPTLAAECSSEDRDKFKKTFITSLTQMVFLTAPLSAILLVLRVPAVRLVYGTPEFPWWATVTTAYTLAFYSLSIVPQSVNYLITRAFYAQKDTLTPAIVHVATTLIYIGLTATLILRAKYEVWVIAFTFSVTSYLDTFLLFYLLNRKVKGFDIERISSSLTKIGYSTLLMGLALYIPIKLLDQVIFDTAKTINLLMLTGIAGLFGMLTYLLLTKFFNVQEIELLYKVMRKLKFKTEQLPQDIKPTE</sequence>
<dbReference type="PRINTS" id="PR01806">
    <property type="entry name" value="VIRFACTRMVIN"/>
</dbReference>
<keyword evidence="7 8" id="KW-0472">Membrane</keyword>
<dbReference type="PIRSF" id="PIRSF002869">
    <property type="entry name" value="MviN"/>
    <property type="match status" value="1"/>
</dbReference>
<dbReference type="GO" id="GO:0009252">
    <property type="term" value="P:peptidoglycan biosynthetic process"/>
    <property type="evidence" value="ECO:0007669"/>
    <property type="project" value="UniProtKB-UniRule"/>
</dbReference>
<evidence type="ECO:0000256" key="7">
    <source>
        <dbReference type="ARBA" id="ARBA00023136"/>
    </source>
</evidence>
<feature type="transmembrane region" description="Helical" evidence="9">
    <location>
        <begin position="361"/>
        <end position="382"/>
    </location>
</feature>
<evidence type="ECO:0000256" key="5">
    <source>
        <dbReference type="ARBA" id="ARBA00022984"/>
    </source>
</evidence>
<dbReference type="InterPro" id="IPR051050">
    <property type="entry name" value="Lipid_II_flippase_MurJ/MviN"/>
</dbReference>
<feature type="transmembrane region" description="Helical" evidence="9">
    <location>
        <begin position="471"/>
        <end position="492"/>
    </location>
</feature>
<dbReference type="Pfam" id="PF03023">
    <property type="entry name" value="MurJ"/>
    <property type="match status" value="1"/>
</dbReference>
<name>A0A1F4W0K1_UNCKA</name>
<comment type="function">
    <text evidence="8">Involved in peptidoglycan biosynthesis. Transports lipid-linked peptidoglycan precursors from the inner to the outer leaflet of the cytoplasmic membrane.</text>
</comment>
<evidence type="ECO:0000256" key="9">
    <source>
        <dbReference type="SAM" id="Phobius"/>
    </source>
</evidence>
<dbReference type="AlphaFoldDB" id="A0A1F4W0K1"/>
<feature type="transmembrane region" description="Helical" evidence="9">
    <location>
        <begin position="205"/>
        <end position="228"/>
    </location>
</feature>
<feature type="transmembrane region" description="Helical" evidence="9">
    <location>
        <begin position="498"/>
        <end position="518"/>
    </location>
</feature>
<organism evidence="10 11">
    <name type="scientific">candidate division WWE3 bacterium RIFOXYA2_FULL_46_9</name>
    <dbReference type="NCBI Taxonomy" id="1802636"/>
    <lineage>
        <taxon>Bacteria</taxon>
        <taxon>Katanobacteria</taxon>
    </lineage>
</organism>
<evidence type="ECO:0000313" key="11">
    <source>
        <dbReference type="Proteomes" id="UP000176614"/>
    </source>
</evidence>
<gene>
    <name evidence="10" type="ORF">A2264_03755</name>
</gene>
<dbReference type="EMBL" id="MEVT01000011">
    <property type="protein sequence ID" value="OGC62967.1"/>
    <property type="molecule type" value="Genomic_DNA"/>
</dbReference>
<comment type="caution">
    <text evidence="10">The sequence shown here is derived from an EMBL/GenBank/DDBJ whole genome shotgun (WGS) entry which is preliminary data.</text>
</comment>
<reference evidence="10 11" key="1">
    <citation type="journal article" date="2016" name="Nat. Commun.">
        <title>Thousands of microbial genomes shed light on interconnected biogeochemical processes in an aquifer system.</title>
        <authorList>
            <person name="Anantharaman K."/>
            <person name="Brown C.T."/>
            <person name="Hug L.A."/>
            <person name="Sharon I."/>
            <person name="Castelle C.J."/>
            <person name="Probst A.J."/>
            <person name="Thomas B.C."/>
            <person name="Singh A."/>
            <person name="Wilkins M.J."/>
            <person name="Karaoz U."/>
            <person name="Brodie E.L."/>
            <person name="Williams K.H."/>
            <person name="Hubbard S.S."/>
            <person name="Banfield J.F."/>
        </authorList>
    </citation>
    <scope>NUCLEOTIDE SEQUENCE [LARGE SCALE GENOMIC DNA]</scope>
</reference>
<dbReference type="GO" id="GO:0008360">
    <property type="term" value="P:regulation of cell shape"/>
    <property type="evidence" value="ECO:0007669"/>
    <property type="project" value="UniProtKB-UniRule"/>
</dbReference>
<dbReference type="PANTHER" id="PTHR47019">
    <property type="entry name" value="LIPID II FLIPPASE MURJ"/>
    <property type="match status" value="1"/>
</dbReference>
<feature type="transmembrane region" description="Helical" evidence="9">
    <location>
        <begin position="25"/>
        <end position="43"/>
    </location>
</feature>
<feature type="transmembrane region" description="Helical" evidence="9">
    <location>
        <begin position="326"/>
        <end position="349"/>
    </location>
</feature>
<dbReference type="GO" id="GO:0071555">
    <property type="term" value="P:cell wall organization"/>
    <property type="evidence" value="ECO:0007669"/>
    <property type="project" value="UniProtKB-UniRule"/>
</dbReference>
<keyword evidence="2 8" id="KW-1003">Cell membrane</keyword>
<evidence type="ECO:0000256" key="6">
    <source>
        <dbReference type="ARBA" id="ARBA00022989"/>
    </source>
</evidence>
<evidence type="ECO:0000256" key="2">
    <source>
        <dbReference type="ARBA" id="ARBA00022475"/>
    </source>
</evidence>
<keyword evidence="3 9" id="KW-0812">Transmembrane</keyword>
<evidence type="ECO:0000313" key="10">
    <source>
        <dbReference type="EMBL" id="OGC62967.1"/>
    </source>
</evidence>
<feature type="transmembrane region" description="Helical" evidence="9">
    <location>
        <begin position="403"/>
        <end position="422"/>
    </location>
</feature>
<evidence type="ECO:0000256" key="3">
    <source>
        <dbReference type="ARBA" id="ARBA00022692"/>
    </source>
</evidence>
<dbReference type="NCBIfam" id="TIGR01695">
    <property type="entry name" value="murJ_mviN"/>
    <property type="match status" value="1"/>
</dbReference>
<dbReference type="GO" id="GO:0034204">
    <property type="term" value="P:lipid translocation"/>
    <property type="evidence" value="ECO:0007669"/>
    <property type="project" value="TreeGrafter"/>
</dbReference>
<evidence type="ECO:0000256" key="1">
    <source>
        <dbReference type="ARBA" id="ARBA00004651"/>
    </source>
</evidence>
<dbReference type="Proteomes" id="UP000176614">
    <property type="component" value="Unassembled WGS sequence"/>
</dbReference>
<dbReference type="GO" id="GO:0005886">
    <property type="term" value="C:plasma membrane"/>
    <property type="evidence" value="ECO:0007669"/>
    <property type="project" value="UniProtKB-SubCell"/>
</dbReference>
<dbReference type="CDD" id="cd13123">
    <property type="entry name" value="MATE_MurJ_like"/>
    <property type="match status" value="1"/>
</dbReference>
<keyword evidence="8" id="KW-0813">Transport</keyword>
<comment type="subcellular location">
    <subcellularLocation>
        <location evidence="1">Cell membrane</location>
        <topology evidence="1">Multi-pass membrane protein</topology>
    </subcellularLocation>
</comment>
<feature type="transmembrane region" description="Helical" evidence="9">
    <location>
        <begin position="428"/>
        <end position="450"/>
    </location>
</feature>
<dbReference type="PANTHER" id="PTHR47019:SF1">
    <property type="entry name" value="LIPID II FLIPPASE MURJ"/>
    <property type="match status" value="1"/>
</dbReference>
<accession>A0A1F4W0K1</accession>
<proteinExistence type="inferred from homology"/>
<dbReference type="InterPro" id="IPR004268">
    <property type="entry name" value="MurJ"/>
</dbReference>
<keyword evidence="5 8" id="KW-0573">Peptidoglycan synthesis</keyword>
<keyword evidence="6 9" id="KW-1133">Transmembrane helix</keyword>
<evidence type="ECO:0000256" key="8">
    <source>
        <dbReference type="PIRNR" id="PIRNR002869"/>
    </source>
</evidence>
<feature type="transmembrane region" description="Helical" evidence="9">
    <location>
        <begin position="179"/>
        <end position="199"/>
    </location>
</feature>
<keyword evidence="4 8" id="KW-0133">Cell shape</keyword>